<dbReference type="InterPro" id="IPR023009">
    <property type="entry name" value="Tyrosine_recombinase_XerC/XerD"/>
</dbReference>
<dbReference type="InterPro" id="IPR013762">
    <property type="entry name" value="Integrase-like_cat_sf"/>
</dbReference>
<dbReference type="CDD" id="cd00798">
    <property type="entry name" value="INT_XerDC_C"/>
    <property type="match status" value="1"/>
</dbReference>
<keyword evidence="2" id="KW-0963">Cytoplasm</keyword>
<feature type="domain" description="Tyr recombinase" evidence="9">
    <location>
        <begin position="115"/>
        <end position="291"/>
    </location>
</feature>
<keyword evidence="6" id="KW-0238">DNA-binding</keyword>
<keyword evidence="7" id="KW-0233">DNA recombination</keyword>
<evidence type="ECO:0000259" key="10">
    <source>
        <dbReference type="PROSITE" id="PS51900"/>
    </source>
</evidence>
<keyword evidence="3" id="KW-0132">Cell division</keyword>
<dbReference type="GO" id="GO:0005737">
    <property type="term" value="C:cytoplasm"/>
    <property type="evidence" value="ECO:0007669"/>
    <property type="project" value="UniProtKB-SubCell"/>
</dbReference>
<dbReference type="PANTHER" id="PTHR30349:SF41">
    <property type="entry name" value="INTEGRASE_RECOMBINASE PROTEIN MJ0367-RELATED"/>
    <property type="match status" value="1"/>
</dbReference>
<evidence type="ECO:0000256" key="2">
    <source>
        <dbReference type="ARBA" id="ARBA00022490"/>
    </source>
</evidence>
<dbReference type="GO" id="GO:0006310">
    <property type="term" value="P:DNA recombination"/>
    <property type="evidence" value="ECO:0007669"/>
    <property type="project" value="UniProtKB-KW"/>
</dbReference>
<protein>
    <submittedName>
        <fullName evidence="11">Site-specific tyrosine recombinase XerD</fullName>
    </submittedName>
</protein>
<evidence type="ECO:0000256" key="8">
    <source>
        <dbReference type="ARBA" id="ARBA00023306"/>
    </source>
</evidence>
<dbReference type="GO" id="GO:0003677">
    <property type="term" value="F:DNA binding"/>
    <property type="evidence" value="ECO:0007669"/>
    <property type="project" value="UniProtKB-KW"/>
</dbReference>
<evidence type="ECO:0000256" key="5">
    <source>
        <dbReference type="ARBA" id="ARBA00022908"/>
    </source>
</evidence>
<evidence type="ECO:0000256" key="4">
    <source>
        <dbReference type="ARBA" id="ARBA00022829"/>
    </source>
</evidence>
<dbReference type="InterPro" id="IPR010998">
    <property type="entry name" value="Integrase_recombinase_N"/>
</dbReference>
<dbReference type="SUPFAM" id="SSF56349">
    <property type="entry name" value="DNA breaking-rejoining enzymes"/>
    <property type="match status" value="1"/>
</dbReference>
<dbReference type="InterPro" id="IPR044068">
    <property type="entry name" value="CB"/>
</dbReference>
<evidence type="ECO:0000256" key="1">
    <source>
        <dbReference type="ARBA" id="ARBA00004496"/>
    </source>
</evidence>
<keyword evidence="5" id="KW-0229">DNA integration</keyword>
<evidence type="ECO:0000256" key="6">
    <source>
        <dbReference type="ARBA" id="ARBA00023125"/>
    </source>
</evidence>
<keyword evidence="4" id="KW-0159">Chromosome partition</keyword>
<dbReference type="EMBL" id="UOEK01000046">
    <property type="protein sequence ID" value="VAV93633.1"/>
    <property type="molecule type" value="Genomic_DNA"/>
</dbReference>
<evidence type="ECO:0000256" key="7">
    <source>
        <dbReference type="ARBA" id="ARBA00023172"/>
    </source>
</evidence>
<dbReference type="Pfam" id="PF02899">
    <property type="entry name" value="Phage_int_SAM_1"/>
    <property type="match status" value="1"/>
</dbReference>
<evidence type="ECO:0000256" key="3">
    <source>
        <dbReference type="ARBA" id="ARBA00022618"/>
    </source>
</evidence>
<dbReference type="PANTHER" id="PTHR30349">
    <property type="entry name" value="PHAGE INTEGRASE-RELATED"/>
    <property type="match status" value="1"/>
</dbReference>
<name>A0A3B0SBE3_9ZZZZ</name>
<organism evidence="11">
    <name type="scientific">hydrothermal vent metagenome</name>
    <dbReference type="NCBI Taxonomy" id="652676"/>
    <lineage>
        <taxon>unclassified sequences</taxon>
        <taxon>metagenomes</taxon>
        <taxon>ecological metagenomes</taxon>
    </lineage>
</organism>
<accession>A0A3B0SBE3</accession>
<gene>
    <name evidence="11" type="ORF">MNBD_ACTINO02-1541</name>
</gene>
<dbReference type="NCBIfam" id="NF001399">
    <property type="entry name" value="PRK00283.1"/>
    <property type="match status" value="1"/>
</dbReference>
<dbReference type="GO" id="GO:0051301">
    <property type="term" value="P:cell division"/>
    <property type="evidence" value="ECO:0007669"/>
    <property type="project" value="UniProtKB-KW"/>
</dbReference>
<dbReference type="GO" id="GO:0007059">
    <property type="term" value="P:chromosome segregation"/>
    <property type="evidence" value="ECO:0007669"/>
    <property type="project" value="UniProtKB-KW"/>
</dbReference>
<evidence type="ECO:0000313" key="11">
    <source>
        <dbReference type="EMBL" id="VAV93633.1"/>
    </source>
</evidence>
<dbReference type="HAMAP" id="MF_01808">
    <property type="entry name" value="Recomb_XerC_XerD"/>
    <property type="match status" value="1"/>
</dbReference>
<dbReference type="AlphaFoldDB" id="A0A3B0SBE3"/>
<evidence type="ECO:0000259" key="9">
    <source>
        <dbReference type="PROSITE" id="PS51898"/>
    </source>
</evidence>
<dbReference type="InterPro" id="IPR002104">
    <property type="entry name" value="Integrase_catalytic"/>
</dbReference>
<dbReference type="InterPro" id="IPR050090">
    <property type="entry name" value="Tyrosine_recombinase_XerCD"/>
</dbReference>
<dbReference type="GO" id="GO:0015074">
    <property type="term" value="P:DNA integration"/>
    <property type="evidence" value="ECO:0007669"/>
    <property type="project" value="UniProtKB-KW"/>
</dbReference>
<dbReference type="PROSITE" id="PS51898">
    <property type="entry name" value="TYR_RECOMBINASE"/>
    <property type="match status" value="1"/>
</dbReference>
<dbReference type="InterPro" id="IPR011010">
    <property type="entry name" value="DNA_brk_join_enz"/>
</dbReference>
<sequence>MTTIDICTFAAQERNAYLRRLSNQRMLSDHTVVAYRRDLRQFARFCVDVAVTELGDVDRLVMRRYVQHLAGGGAARSTLQRKVSALRGFFVYLVDEGVVGVNPTTGLRPIKKPARLPKHLGASTLGAALDQLADTDPVTLRDRAILELLYATGLRVSELVKLNVSDVERTDRFLRVVGKGDKERAVPLGGMAGIAVAKYLKMGRPALVGSAVSDELWVGVRGGVLDTRGIRRIVHHRLGTFPHALRHSFATHLLEGGADLRAVQELLGHVELATTEIYTAVTRTHLRNTYERSHPRA</sequence>
<feature type="domain" description="Core-binding (CB)" evidence="10">
    <location>
        <begin position="8"/>
        <end position="94"/>
    </location>
</feature>
<reference evidence="11" key="1">
    <citation type="submission" date="2018-06" db="EMBL/GenBank/DDBJ databases">
        <authorList>
            <person name="Zhirakovskaya E."/>
        </authorList>
    </citation>
    <scope>NUCLEOTIDE SEQUENCE</scope>
</reference>
<keyword evidence="8" id="KW-0131">Cell cycle</keyword>
<comment type="subcellular location">
    <subcellularLocation>
        <location evidence="1">Cytoplasm</location>
    </subcellularLocation>
</comment>
<dbReference type="Gene3D" id="1.10.443.10">
    <property type="entry name" value="Intergrase catalytic core"/>
    <property type="match status" value="1"/>
</dbReference>
<dbReference type="PROSITE" id="PS51900">
    <property type="entry name" value="CB"/>
    <property type="match status" value="1"/>
</dbReference>
<dbReference type="Gene3D" id="1.10.150.130">
    <property type="match status" value="1"/>
</dbReference>
<dbReference type="InterPro" id="IPR004107">
    <property type="entry name" value="Integrase_SAM-like_N"/>
</dbReference>
<proteinExistence type="inferred from homology"/>
<dbReference type="Pfam" id="PF00589">
    <property type="entry name" value="Phage_integrase"/>
    <property type="match status" value="1"/>
</dbReference>